<evidence type="ECO:0000256" key="1">
    <source>
        <dbReference type="ARBA" id="ARBA00022723"/>
    </source>
</evidence>
<organism evidence="8 9">
    <name type="scientific">Eragrostis curvula</name>
    <name type="common">weeping love grass</name>
    <dbReference type="NCBI Taxonomy" id="38414"/>
    <lineage>
        <taxon>Eukaryota</taxon>
        <taxon>Viridiplantae</taxon>
        <taxon>Streptophyta</taxon>
        <taxon>Embryophyta</taxon>
        <taxon>Tracheophyta</taxon>
        <taxon>Spermatophyta</taxon>
        <taxon>Magnoliopsida</taxon>
        <taxon>Liliopsida</taxon>
        <taxon>Poales</taxon>
        <taxon>Poaceae</taxon>
        <taxon>PACMAD clade</taxon>
        <taxon>Chloridoideae</taxon>
        <taxon>Eragrostideae</taxon>
        <taxon>Eragrostidinae</taxon>
        <taxon>Eragrostis</taxon>
    </lineage>
</organism>
<dbReference type="GO" id="GO:0140566">
    <property type="term" value="F:histone reader activity"/>
    <property type="evidence" value="ECO:0007669"/>
    <property type="project" value="InterPro"/>
</dbReference>
<evidence type="ECO:0000313" key="8">
    <source>
        <dbReference type="EMBL" id="TVU47937.1"/>
    </source>
</evidence>
<feature type="region of interest" description="Disordered" evidence="6">
    <location>
        <begin position="1241"/>
        <end position="1298"/>
    </location>
</feature>
<dbReference type="OrthoDB" id="651601at2759"/>
<evidence type="ECO:0000256" key="5">
    <source>
        <dbReference type="ARBA" id="ARBA00023163"/>
    </source>
</evidence>
<dbReference type="Gramene" id="TVU47937">
    <property type="protein sequence ID" value="TVU47937"/>
    <property type="gene ID" value="EJB05_07555"/>
</dbReference>
<dbReference type="GO" id="GO:0008270">
    <property type="term" value="F:zinc ion binding"/>
    <property type="evidence" value="ECO:0007669"/>
    <property type="project" value="UniProtKB-KW"/>
</dbReference>
<reference evidence="8 9" key="1">
    <citation type="journal article" date="2019" name="Sci. Rep.">
        <title>A high-quality genome of Eragrostis curvula grass provides insights into Poaceae evolution and supports new strategies to enhance forage quality.</title>
        <authorList>
            <person name="Carballo J."/>
            <person name="Santos B.A.C.M."/>
            <person name="Zappacosta D."/>
            <person name="Garbus I."/>
            <person name="Selva J.P."/>
            <person name="Gallo C.A."/>
            <person name="Diaz A."/>
            <person name="Albertini E."/>
            <person name="Caccamo M."/>
            <person name="Echenique V."/>
        </authorList>
    </citation>
    <scope>NUCLEOTIDE SEQUENCE [LARGE SCALE GENOMIC DNA]</scope>
    <source>
        <strain evidence="9">cv. Victoria</strain>
        <tissue evidence="8">Leaf</tissue>
    </source>
</reference>
<feature type="domain" description="AIPP2-like SPOC-like" evidence="7">
    <location>
        <begin position="711"/>
        <end position="838"/>
    </location>
</feature>
<feature type="compositionally biased region" description="Pro residues" evidence="6">
    <location>
        <begin position="19"/>
        <end position="31"/>
    </location>
</feature>
<dbReference type="EMBL" id="RWGY01000004">
    <property type="protein sequence ID" value="TVU47937.1"/>
    <property type="molecule type" value="Genomic_DNA"/>
</dbReference>
<feature type="region of interest" description="Disordered" evidence="6">
    <location>
        <begin position="364"/>
        <end position="389"/>
    </location>
</feature>
<dbReference type="Proteomes" id="UP000324897">
    <property type="component" value="Chromosome 5"/>
</dbReference>
<protein>
    <recommendedName>
        <fullName evidence="7">AIPP2-like SPOC-like domain-containing protein</fullName>
    </recommendedName>
</protein>
<accession>A0A5J9WJ95</accession>
<feature type="compositionally biased region" description="Polar residues" evidence="6">
    <location>
        <begin position="855"/>
        <end position="864"/>
    </location>
</feature>
<dbReference type="PANTHER" id="PTHR33304:SF3">
    <property type="entry name" value="EXPRESSED PROTEIN"/>
    <property type="match status" value="1"/>
</dbReference>
<feature type="compositionally biased region" description="Polar residues" evidence="6">
    <location>
        <begin position="259"/>
        <end position="273"/>
    </location>
</feature>
<dbReference type="GO" id="GO:0034244">
    <property type="term" value="P:negative regulation of transcription elongation by RNA polymerase II"/>
    <property type="evidence" value="ECO:0007669"/>
    <property type="project" value="InterPro"/>
</dbReference>
<dbReference type="Pfam" id="PF23121">
    <property type="entry name" value="SPOC_AIPP2"/>
    <property type="match status" value="1"/>
</dbReference>
<keyword evidence="9" id="KW-1185">Reference proteome</keyword>
<feature type="region of interest" description="Disordered" evidence="6">
    <location>
        <begin position="193"/>
        <end position="216"/>
    </location>
</feature>
<feature type="compositionally biased region" description="Polar residues" evidence="6">
    <location>
        <begin position="47"/>
        <end position="57"/>
    </location>
</feature>
<feature type="compositionally biased region" description="Low complexity" evidence="6">
    <location>
        <begin position="201"/>
        <end position="211"/>
    </location>
</feature>
<keyword evidence="5" id="KW-0804">Transcription</keyword>
<evidence type="ECO:0000313" key="9">
    <source>
        <dbReference type="Proteomes" id="UP000324897"/>
    </source>
</evidence>
<feature type="region of interest" description="Disordered" evidence="6">
    <location>
        <begin position="125"/>
        <end position="152"/>
    </location>
</feature>
<feature type="compositionally biased region" description="Polar residues" evidence="6">
    <location>
        <begin position="364"/>
        <end position="379"/>
    </location>
</feature>
<comment type="caution">
    <text evidence="8">The sequence shown here is derived from an EMBL/GenBank/DDBJ whole genome shotgun (WGS) entry which is preliminary data.</text>
</comment>
<gene>
    <name evidence="8" type="ORF">EJB05_07555</name>
</gene>
<evidence type="ECO:0000256" key="6">
    <source>
        <dbReference type="SAM" id="MobiDB-lite"/>
    </source>
</evidence>
<dbReference type="InterPro" id="IPR049914">
    <property type="entry name" value="PHD1-3/5-6"/>
</dbReference>
<evidence type="ECO:0000256" key="2">
    <source>
        <dbReference type="ARBA" id="ARBA00022771"/>
    </source>
</evidence>
<feature type="compositionally biased region" description="Basic and acidic residues" evidence="6">
    <location>
        <begin position="865"/>
        <end position="874"/>
    </location>
</feature>
<feature type="region of interest" description="Disordered" evidence="6">
    <location>
        <begin position="1"/>
        <end position="103"/>
    </location>
</feature>
<feature type="compositionally biased region" description="Basic and acidic residues" evidence="6">
    <location>
        <begin position="881"/>
        <end position="890"/>
    </location>
</feature>
<feature type="region of interest" description="Disordered" evidence="6">
    <location>
        <begin position="855"/>
        <end position="901"/>
    </location>
</feature>
<proteinExistence type="predicted"/>
<sequence>MAEVARHAPGPSLAVSQPAPAPAPPPPPPTPAARRPDSPRRGAQVTGRISGSVTHCQEASKHMQNEVHHAKEMSSSKSMLRPDSSDKHRIPKSSGGSYSKPDARVKLIPAEEITFVQHRRPNCRTVGSAGLQKRQRRRSITPPPSSRKVSVVPLPPAASHTLSLSPNRLETAENGHSLIGEHITSSATNHIASLKKPAPPSCKSSQPSSTSLNTDDFARDFGRMDITEAFSRYYGSHILHSQGQSSKWPASLPKEAARNSDSPSPKQGIAPQSSEDHLGTKAGPSSKAVYAPENGKLYGRTCNLAPRSTGPPVLQLPIEESALPIPTSVVRQQSTLVYPDRIRKPAPHLRKYVLPIPSNKVYPNSNAGPKEATINTVSPSPKRAFGPTRSSDLHLAAKDVPPYKSVCTPENGNPCTTSGNIAARTTAAHILQSSMVESAALSQAPVLGERSTELYTDATRIAAAPIQHKSILKHVFQQKPILKHVLPSPASSLSERSTELHPSSKAGLKEAVINPVSPGTQQVLATCSSADHLGTKAGPPYKSLCAPENGEFCSTNCNLGTRPIAEPVLQSPVLESSSLSPIPVLGEASTEVFPDRIRTAVPTQQAPVAKHVLPSQTSLLSERSTEVHPNSSTKLYSSNNLLNEKCDLVPLQHNRIPQTHSPQPTAPAQFSASVISDASSEFYRKGVEETGAPAILHTKLHRKHYQSEAPWKGNFHVTGELKHICDGLEAQFPFQIFLRVYEASKKMPETLNLEAVALSQLWPKKFQMKPPDGHDIGLCFMSSHQRPQRSYDHLLEKISSHIGLWINIGDTELSIFSSKLLSPDYQRKDGKLYFWGVFGKRLRKNQRHCSNHITSIKTRNLSQPEDSHESEEIGQKLNGTEAKETERSQLEKGVTVDTRGGKDRDVVKSKKIGSTIDVTGDKVIVTDNREEIAKVLDFTGGNKTVRVNECAVVLETPDSDGASSLAATAASLLTGCCTRDTVNKSTSSLADSTCNGRDVVLGTPNSNPASSCAAPAASLRNSFGRDWSKSTFSLSDSLLQPATMSSAGSDLMLDTHPGVSLNVPPGFTKAQRLTKANDVSYVDAPPSVGMDTPAGVPNNIPPGFTEAHRGLSTITPTEPETGVSTPATEKKPIIRFSLNVPRLVKKETPPGFTSPNAVKKEPESPAVDKATEKLTPSPLAYGASPVRNITLNEVRVEDDGNSEEREVPKIRRLSELYGRPRNCTQVSRSVCSNLAVKFQATEQPEKQKHNGKRGVQGPSEPSLADTAKRLKVNGRVALSKGADRQTLNSNQDQENGRG</sequence>
<keyword evidence="2" id="KW-0863">Zinc-finger</keyword>
<dbReference type="PANTHER" id="PTHR33304">
    <property type="match status" value="1"/>
</dbReference>
<feature type="region of interest" description="Disordered" evidence="6">
    <location>
        <begin position="243"/>
        <end position="291"/>
    </location>
</feature>
<name>A0A5J9WJ95_9POAL</name>
<feature type="compositionally biased region" description="Polar residues" evidence="6">
    <location>
        <begin position="1285"/>
        <end position="1298"/>
    </location>
</feature>
<evidence type="ECO:0000256" key="3">
    <source>
        <dbReference type="ARBA" id="ARBA00022833"/>
    </source>
</evidence>
<feature type="region of interest" description="Disordered" evidence="6">
    <location>
        <begin position="1145"/>
        <end position="1183"/>
    </location>
</feature>
<evidence type="ECO:0000256" key="4">
    <source>
        <dbReference type="ARBA" id="ARBA00023015"/>
    </source>
</evidence>
<feature type="compositionally biased region" description="Basic and acidic residues" evidence="6">
    <location>
        <begin position="58"/>
        <end position="74"/>
    </location>
</feature>
<keyword evidence="3" id="KW-0862">Zinc</keyword>
<dbReference type="InterPro" id="IPR056280">
    <property type="entry name" value="AIPP2-like_SPOC"/>
</dbReference>
<keyword evidence="4" id="KW-0805">Transcription regulation</keyword>
<evidence type="ECO:0000259" key="7">
    <source>
        <dbReference type="Pfam" id="PF23121"/>
    </source>
</evidence>
<keyword evidence="1" id="KW-0479">Metal-binding</keyword>